<keyword evidence="1" id="KW-0472">Membrane</keyword>
<accession>A0A0P0RJ45</accession>
<evidence type="ECO:0000313" key="2">
    <source>
        <dbReference type="EMBL" id="ALL68795.1"/>
    </source>
</evidence>
<protein>
    <submittedName>
        <fullName evidence="2">Membrane protein</fullName>
    </submittedName>
</protein>
<keyword evidence="1" id="KW-1133">Transmembrane helix</keyword>
<name>A0A0P0RJ45_9BURK</name>
<feature type="transmembrane region" description="Helical" evidence="1">
    <location>
        <begin position="74"/>
        <end position="96"/>
    </location>
</feature>
<dbReference type="Proteomes" id="UP000019146">
    <property type="component" value="Chromosome 2"/>
</dbReference>
<evidence type="ECO:0000313" key="3">
    <source>
        <dbReference type="Proteomes" id="UP000019146"/>
    </source>
</evidence>
<dbReference type="KEGG" id="bcai:K788_0000184"/>
<evidence type="ECO:0000256" key="1">
    <source>
        <dbReference type="SAM" id="Phobius"/>
    </source>
</evidence>
<dbReference type="InterPro" id="IPR007436">
    <property type="entry name" value="DUF485"/>
</dbReference>
<dbReference type="AlphaFoldDB" id="A0A0P0RJ45"/>
<keyword evidence="1" id="KW-0812">Transmembrane</keyword>
<dbReference type="Pfam" id="PF04341">
    <property type="entry name" value="DUF485"/>
    <property type="match status" value="1"/>
</dbReference>
<dbReference type="GeneID" id="69972458"/>
<sequence length="124" mass="13731">MQSMESINAEFERQNVTKVRSSGTSLVEKTQALAKLRNHFVWSLLYASLGIYFGLLIAVLEFPGAMSVSVYGELNLGLLAVVVQFALTIATFWGYCAWAERAYDPKAAELLRNASAQPDGDRHE</sequence>
<dbReference type="RefSeq" id="WP_035997466.1">
    <property type="nucleotide sequence ID" value="NZ_CP012747.1"/>
</dbReference>
<dbReference type="EMBL" id="CP012747">
    <property type="protein sequence ID" value="ALL68795.1"/>
    <property type="molecule type" value="Genomic_DNA"/>
</dbReference>
<feature type="transmembrane region" description="Helical" evidence="1">
    <location>
        <begin position="40"/>
        <end position="62"/>
    </location>
</feature>
<reference evidence="2 3" key="1">
    <citation type="journal article" date="2014" name="Genome Announc.">
        <title>Draft Genome Sequence of the Haloacid-Degrading Burkholderia caribensis Strain MBA4.</title>
        <authorList>
            <person name="Pan Y."/>
            <person name="Kong K.F."/>
            <person name="Tsang J.S."/>
        </authorList>
    </citation>
    <scope>NUCLEOTIDE SEQUENCE [LARGE SCALE GENOMIC DNA]</scope>
    <source>
        <strain evidence="2 3">MBA4</strain>
    </source>
</reference>
<organism evidence="2 3">
    <name type="scientific">Paraburkholderia caribensis MBA4</name>
    <dbReference type="NCBI Taxonomy" id="1323664"/>
    <lineage>
        <taxon>Bacteria</taxon>
        <taxon>Pseudomonadati</taxon>
        <taxon>Pseudomonadota</taxon>
        <taxon>Betaproteobacteria</taxon>
        <taxon>Burkholderiales</taxon>
        <taxon>Burkholderiaceae</taxon>
        <taxon>Paraburkholderia</taxon>
    </lineage>
</organism>
<gene>
    <name evidence="2" type="ORF">K788_0000184</name>
</gene>
<proteinExistence type="predicted"/>